<proteinExistence type="predicted"/>
<dbReference type="EMBL" id="CP043494">
    <property type="protein sequence ID" value="WNG46917.1"/>
    <property type="molecule type" value="Genomic_DNA"/>
</dbReference>
<organism evidence="1 2">
    <name type="scientific">Archangium minus</name>
    <dbReference type="NCBI Taxonomy" id="83450"/>
    <lineage>
        <taxon>Bacteria</taxon>
        <taxon>Pseudomonadati</taxon>
        <taxon>Myxococcota</taxon>
        <taxon>Myxococcia</taxon>
        <taxon>Myxococcales</taxon>
        <taxon>Cystobacterineae</taxon>
        <taxon>Archangiaceae</taxon>
        <taxon>Archangium</taxon>
    </lineage>
</organism>
<protein>
    <submittedName>
        <fullName evidence="1">Uncharacterized protein</fullName>
    </submittedName>
</protein>
<keyword evidence="2" id="KW-1185">Reference proteome</keyword>
<evidence type="ECO:0000313" key="2">
    <source>
        <dbReference type="Proteomes" id="UP001611383"/>
    </source>
</evidence>
<sequence>MLNAAPLSIPSEPHPESLLRLPLVRRMLSDPLVRFVPRAIDQRWYYERIVPVTLAGFNPFHRALFLANNSALSRWLADPYGSARDYNEGDHLVREVLFAEHDYLHCWSAAVIAELAPWLRFETGPILRDNLEDFVFCQLLTEAAATVGLDYWYLSTFNLSERIPIGTTVVNLTVSYHERHVSEYRRFCPQWEAQRPEFFTDLARFYCSGVFEGFDVRALRRSPQLLKWLSHELTYGATQREYTRLWLSFLAAEEISYDPRELTAPVSLEEPWKQRLMHELGLVLFAKIKEDSDSGLVLRNRSEPPESPRERRPDFRFVNANVVPLKPEAATSPQSLRYYVLQRISATVFDSVSGEVRLALGRALRREDHEEALRLIEWAERVLPVGAEPRDLFVLN</sequence>
<dbReference type="RefSeq" id="WP_395823791.1">
    <property type="nucleotide sequence ID" value="NZ_CP043494.1"/>
</dbReference>
<reference evidence="1 2" key="1">
    <citation type="submission" date="2019-08" db="EMBL/GenBank/DDBJ databases">
        <title>Archangium and Cystobacter genomes.</title>
        <authorList>
            <person name="Chen I.-C.K."/>
            <person name="Wielgoss S."/>
        </authorList>
    </citation>
    <scope>NUCLEOTIDE SEQUENCE [LARGE SCALE GENOMIC DNA]</scope>
    <source>
        <strain evidence="1 2">Cbm 6</strain>
    </source>
</reference>
<gene>
    <name evidence="1" type="ORF">F0U60_24400</name>
</gene>
<accession>A0ABY9WV14</accession>
<name>A0ABY9WV14_9BACT</name>
<dbReference type="Proteomes" id="UP001611383">
    <property type="component" value="Chromosome"/>
</dbReference>
<evidence type="ECO:0000313" key="1">
    <source>
        <dbReference type="EMBL" id="WNG46917.1"/>
    </source>
</evidence>